<dbReference type="KEGG" id="pbd:PBOR_23945"/>
<dbReference type="Gene3D" id="3.30.565.10">
    <property type="entry name" value="Histidine kinase-like ATPase, C-terminal domain"/>
    <property type="match status" value="1"/>
</dbReference>
<dbReference type="SUPFAM" id="SSF52091">
    <property type="entry name" value="SpoIIaa-like"/>
    <property type="match status" value="1"/>
</dbReference>
<dbReference type="Pfam" id="PF02518">
    <property type="entry name" value="HATPase_c"/>
    <property type="match status" value="1"/>
</dbReference>
<sequence>MRVYLPKEFDKDNMYYFINEVFDENMDLRARDYVFDFTPLRFIRPVGVTVLSNIIGRLKKQGAHLSITYFEPDRSNRRCPMAFLDDAMFFKKFIDRTLDEKSSLRMTTLPLEHVEYNRSYEYLDYAMSWLAGKLNLTKESLGDIKSCLVEVFNNIIDHSAEHTGSIFVQHYPRESRVMVAISDFGVGIPSSIQDILPGVDDAEALLLAIKEGFTTKSTPKNRGAGLDFLLQNVVINNKGSVYIHSNHGILSSTSGRDGMEITSRKTEGFYPGTLLEIVFQTDTIEYVEEEFSWDVY</sequence>
<gene>
    <name evidence="2" type="ORF">PBOR_23945</name>
</gene>
<dbReference type="AlphaFoldDB" id="A0A089LFL1"/>
<name>A0A089LFL1_PAEBO</name>
<keyword evidence="3" id="KW-1185">Reference proteome</keyword>
<evidence type="ECO:0000259" key="1">
    <source>
        <dbReference type="Pfam" id="PF02518"/>
    </source>
</evidence>
<dbReference type="Proteomes" id="UP000029518">
    <property type="component" value="Chromosome"/>
</dbReference>
<evidence type="ECO:0000313" key="3">
    <source>
        <dbReference type="Proteomes" id="UP000029518"/>
    </source>
</evidence>
<dbReference type="HOGENOM" id="CLU_926880_0_0_9"/>
<reference evidence="2" key="1">
    <citation type="submission" date="2014-08" db="EMBL/GenBank/DDBJ databases">
        <title>Comparative genomics of the Paenibacillus odorifer group.</title>
        <authorList>
            <person name="den Bakker H.C."/>
            <person name="Tsai Y.-C.Y.-C."/>
            <person name="Martin N."/>
            <person name="Korlach J."/>
            <person name="Wiedmann M."/>
        </authorList>
    </citation>
    <scope>NUCLEOTIDE SEQUENCE [LARGE SCALE GENOMIC DNA]</scope>
    <source>
        <strain evidence="2">DSM 13188</strain>
    </source>
</reference>
<dbReference type="InterPro" id="IPR003594">
    <property type="entry name" value="HATPase_dom"/>
</dbReference>
<proteinExistence type="predicted"/>
<dbReference type="EMBL" id="CP009285">
    <property type="protein sequence ID" value="AIQ59667.1"/>
    <property type="molecule type" value="Genomic_DNA"/>
</dbReference>
<protein>
    <recommendedName>
        <fullName evidence="1">Histidine kinase/HSP90-like ATPase domain-containing protein</fullName>
    </recommendedName>
</protein>
<dbReference type="InterPro" id="IPR036890">
    <property type="entry name" value="HATPase_C_sf"/>
</dbReference>
<evidence type="ECO:0000313" key="2">
    <source>
        <dbReference type="EMBL" id="AIQ59667.1"/>
    </source>
</evidence>
<accession>A0A089LFL1</accession>
<dbReference type="SUPFAM" id="SSF55874">
    <property type="entry name" value="ATPase domain of HSP90 chaperone/DNA topoisomerase II/histidine kinase"/>
    <property type="match status" value="1"/>
</dbReference>
<dbReference type="InterPro" id="IPR036513">
    <property type="entry name" value="STAS_dom_sf"/>
</dbReference>
<feature type="domain" description="Histidine kinase/HSP90-like ATPase" evidence="1">
    <location>
        <begin position="145"/>
        <end position="247"/>
    </location>
</feature>
<organism evidence="2 3">
    <name type="scientific">Paenibacillus borealis</name>
    <dbReference type="NCBI Taxonomy" id="160799"/>
    <lineage>
        <taxon>Bacteria</taxon>
        <taxon>Bacillati</taxon>
        <taxon>Bacillota</taxon>
        <taxon>Bacilli</taxon>
        <taxon>Bacillales</taxon>
        <taxon>Paenibacillaceae</taxon>
        <taxon>Paenibacillus</taxon>
    </lineage>
</organism>